<organism evidence="1 2">
    <name type="scientific">Panagrolaimus sp. PS1159</name>
    <dbReference type="NCBI Taxonomy" id="55785"/>
    <lineage>
        <taxon>Eukaryota</taxon>
        <taxon>Metazoa</taxon>
        <taxon>Ecdysozoa</taxon>
        <taxon>Nematoda</taxon>
        <taxon>Chromadorea</taxon>
        <taxon>Rhabditida</taxon>
        <taxon>Tylenchina</taxon>
        <taxon>Panagrolaimomorpha</taxon>
        <taxon>Panagrolaimoidea</taxon>
        <taxon>Panagrolaimidae</taxon>
        <taxon>Panagrolaimus</taxon>
    </lineage>
</organism>
<name>A0AC35FX48_9BILA</name>
<reference evidence="2" key="1">
    <citation type="submission" date="2022-11" db="UniProtKB">
        <authorList>
            <consortium name="WormBaseParasite"/>
        </authorList>
    </citation>
    <scope>IDENTIFICATION</scope>
</reference>
<dbReference type="Proteomes" id="UP000887580">
    <property type="component" value="Unplaced"/>
</dbReference>
<proteinExistence type="predicted"/>
<accession>A0AC35FX48</accession>
<protein>
    <submittedName>
        <fullName evidence="2">Uncharacterized protein</fullName>
    </submittedName>
</protein>
<sequence>MEYATVSGGSVERARPIKREGELSAGNFGANGRPQSSDGNNTTHISVPSITLTQSVSDHNVADTKNRFITSAALKKRGQKSQVCLKRIVM</sequence>
<evidence type="ECO:0000313" key="2">
    <source>
        <dbReference type="WBParaSite" id="PS1159_v2.g21853.t1"/>
    </source>
</evidence>
<evidence type="ECO:0000313" key="1">
    <source>
        <dbReference type="Proteomes" id="UP000887580"/>
    </source>
</evidence>
<dbReference type="WBParaSite" id="PS1159_v2.g21853.t1">
    <property type="protein sequence ID" value="PS1159_v2.g21853.t1"/>
    <property type="gene ID" value="PS1159_v2.g21853"/>
</dbReference>